<name>A0AAD9I1G0_9PEZI</name>
<organism evidence="2 3">
    <name type="scientific">Phyllachora maydis</name>
    <dbReference type="NCBI Taxonomy" id="1825666"/>
    <lineage>
        <taxon>Eukaryota</taxon>
        <taxon>Fungi</taxon>
        <taxon>Dikarya</taxon>
        <taxon>Ascomycota</taxon>
        <taxon>Pezizomycotina</taxon>
        <taxon>Sordariomycetes</taxon>
        <taxon>Sordariomycetidae</taxon>
        <taxon>Phyllachorales</taxon>
        <taxon>Phyllachoraceae</taxon>
        <taxon>Phyllachora</taxon>
    </lineage>
</organism>
<feature type="region of interest" description="Disordered" evidence="1">
    <location>
        <begin position="66"/>
        <end position="97"/>
    </location>
</feature>
<evidence type="ECO:0000313" key="3">
    <source>
        <dbReference type="Proteomes" id="UP001217918"/>
    </source>
</evidence>
<keyword evidence="3" id="KW-1185">Reference proteome</keyword>
<dbReference type="AlphaFoldDB" id="A0AAD9I1G0"/>
<dbReference type="EMBL" id="JAQQPM010000003">
    <property type="protein sequence ID" value="KAK2069396.1"/>
    <property type="molecule type" value="Genomic_DNA"/>
</dbReference>
<evidence type="ECO:0000256" key="1">
    <source>
        <dbReference type="SAM" id="MobiDB-lite"/>
    </source>
</evidence>
<accession>A0AAD9I1G0</accession>
<evidence type="ECO:0000313" key="2">
    <source>
        <dbReference type="EMBL" id="KAK2069396.1"/>
    </source>
</evidence>
<comment type="caution">
    <text evidence="2">The sequence shown here is derived from an EMBL/GenBank/DDBJ whole genome shotgun (WGS) entry which is preliminary data.</text>
</comment>
<reference evidence="2" key="1">
    <citation type="journal article" date="2023" name="Mol. Plant Microbe Interact.">
        <title>Elucidating the Obligate Nature and Biological Capacity of an Invasive Fungal Corn Pathogen.</title>
        <authorList>
            <person name="MacCready J.S."/>
            <person name="Roggenkamp E.M."/>
            <person name="Gdanetz K."/>
            <person name="Chilvers M.I."/>
        </authorList>
    </citation>
    <scope>NUCLEOTIDE SEQUENCE</scope>
    <source>
        <strain evidence="2">PM02</strain>
    </source>
</reference>
<protein>
    <submittedName>
        <fullName evidence="2">Uncharacterized protein</fullName>
    </submittedName>
</protein>
<gene>
    <name evidence="2" type="ORF">P8C59_003982</name>
</gene>
<feature type="compositionally biased region" description="Basic and acidic residues" evidence="1">
    <location>
        <begin position="80"/>
        <end position="92"/>
    </location>
</feature>
<feature type="compositionally biased region" description="Basic and acidic residues" evidence="1">
    <location>
        <begin position="1"/>
        <end position="10"/>
    </location>
</feature>
<dbReference type="Proteomes" id="UP001217918">
    <property type="component" value="Unassembled WGS sequence"/>
</dbReference>
<feature type="compositionally biased region" description="Polar residues" evidence="1">
    <location>
        <begin position="11"/>
        <end position="23"/>
    </location>
</feature>
<feature type="region of interest" description="Disordered" evidence="1">
    <location>
        <begin position="1"/>
        <end position="28"/>
    </location>
</feature>
<proteinExistence type="predicted"/>
<sequence>MDDEFHESRTRWQQPKQPESPSQNKEKWRRKLERNAFAHALATPCRRCHVTGVVLPRHFLQGFQVASSPGSDRTWWVPGRDSDDGPRGESGRGDPAAAAAATAARGVPVGPRFYVLARGDLLRQFVTNGAFFTGGHRAAATMLLSDSRYASVARKAVWRRDMDAALLRSMRAVVVQTLWTFAGMAGPCTVDTGGERAGEGMKGMEAGMEGREAAVARPTGDVRKYVVRIETLDEVTDGVTHIHPGCLLWTGTSEGSDGLADVWIEVMKATPPKFSAIKTAAPKYGKLLPVHNLRLLLGEEHMRRLWNKAPFFRTGTLFLLGRKRSLPLQLRLLQMQQYMAGYTAAGEGQ</sequence>